<dbReference type="InterPro" id="IPR051013">
    <property type="entry name" value="MBL_superfamily_lactonases"/>
</dbReference>
<accession>A0A089L973</accession>
<keyword evidence="3" id="KW-0479">Metal-binding</keyword>
<dbReference type="KEGG" id="pbd:PBOR_14575"/>
<evidence type="ECO:0000256" key="5">
    <source>
        <dbReference type="ARBA" id="ARBA00022833"/>
    </source>
</evidence>
<gene>
    <name evidence="10" type="ORF">PBOR_14575</name>
</gene>
<dbReference type="SMART" id="SM00849">
    <property type="entry name" value="Lactamase_B"/>
    <property type="match status" value="1"/>
</dbReference>
<evidence type="ECO:0000256" key="2">
    <source>
        <dbReference type="ARBA" id="ARBA00007749"/>
    </source>
</evidence>
<comment type="catalytic activity">
    <reaction evidence="8">
        <text>3',5'-cyclic UMP + H2O = UMP + H(+)</text>
        <dbReference type="Rhea" id="RHEA:70575"/>
        <dbReference type="ChEBI" id="CHEBI:15377"/>
        <dbReference type="ChEBI" id="CHEBI:15378"/>
        <dbReference type="ChEBI" id="CHEBI:57865"/>
        <dbReference type="ChEBI" id="CHEBI:184387"/>
    </reaction>
    <physiologicalReaction direction="left-to-right" evidence="8">
        <dbReference type="Rhea" id="RHEA:70576"/>
    </physiologicalReaction>
</comment>
<dbReference type="OrthoDB" id="333278at2"/>
<comment type="catalytic activity">
    <reaction evidence="6">
        <text>3',5'-cyclic CMP + H2O = CMP + H(+)</text>
        <dbReference type="Rhea" id="RHEA:72675"/>
        <dbReference type="ChEBI" id="CHEBI:15377"/>
        <dbReference type="ChEBI" id="CHEBI:15378"/>
        <dbReference type="ChEBI" id="CHEBI:58003"/>
        <dbReference type="ChEBI" id="CHEBI:60377"/>
    </reaction>
    <physiologicalReaction direction="left-to-right" evidence="6">
        <dbReference type="Rhea" id="RHEA:72676"/>
    </physiologicalReaction>
</comment>
<dbReference type="Pfam" id="PF00753">
    <property type="entry name" value="Lactamase_B"/>
    <property type="match status" value="1"/>
</dbReference>
<comment type="similarity">
    <text evidence="2">Belongs to the metallo-beta-lactamase superfamily.</text>
</comment>
<dbReference type="GO" id="GO:0046872">
    <property type="term" value="F:metal ion binding"/>
    <property type="evidence" value="ECO:0007669"/>
    <property type="project" value="UniProtKB-KW"/>
</dbReference>
<dbReference type="GO" id="GO:0016787">
    <property type="term" value="F:hydrolase activity"/>
    <property type="evidence" value="ECO:0007669"/>
    <property type="project" value="UniProtKB-KW"/>
</dbReference>
<dbReference type="InterPro" id="IPR036866">
    <property type="entry name" value="RibonucZ/Hydroxyglut_hydro"/>
</dbReference>
<evidence type="ECO:0000256" key="7">
    <source>
        <dbReference type="ARBA" id="ARBA00034301"/>
    </source>
</evidence>
<sequence length="284" mass="31477">MITEIPVGLSILSAGYCLHPELLTLRGGSLKPALFPAGYALIRHPQHGPILFDTGYSARFFQETAHMPASLYRRITPVVYTDEESAVSRLQTGGIAPEDVRYVVLSHFHADHIGGVRDFPQAKFIYLRKSYDAVSRLGPVRATKAGFLPGLLPDDFSIRSLPVDEYSAMRPLPEGLPFTEAYDLLGDGSLLAVEMSGHAAGMIGLFVSTGEHDYLLCADTVWSSRAFRENREPHPAAGLIMSSRAEYKQNFRRLRQIHERFPDIRIVPSHCREALALWGTGSVK</sequence>
<comment type="cofactor">
    <cofactor evidence="1">
        <name>Zn(2+)</name>
        <dbReference type="ChEBI" id="CHEBI:29105"/>
    </cofactor>
</comment>
<evidence type="ECO:0000313" key="11">
    <source>
        <dbReference type="Proteomes" id="UP000029518"/>
    </source>
</evidence>
<reference evidence="10" key="1">
    <citation type="submission" date="2014-08" db="EMBL/GenBank/DDBJ databases">
        <title>Comparative genomics of the Paenibacillus odorifer group.</title>
        <authorList>
            <person name="den Bakker H.C."/>
            <person name="Tsai Y.-C.Y.-C."/>
            <person name="Martin N."/>
            <person name="Korlach J."/>
            <person name="Wiedmann M."/>
        </authorList>
    </citation>
    <scope>NUCLEOTIDE SEQUENCE [LARGE SCALE GENOMIC DNA]</scope>
    <source>
        <strain evidence="10">DSM 13188</strain>
    </source>
</reference>
<dbReference type="SUPFAM" id="SSF56281">
    <property type="entry name" value="Metallo-hydrolase/oxidoreductase"/>
    <property type="match status" value="1"/>
</dbReference>
<dbReference type="Proteomes" id="UP000029518">
    <property type="component" value="Chromosome"/>
</dbReference>
<dbReference type="InterPro" id="IPR001279">
    <property type="entry name" value="Metallo-B-lactamas"/>
</dbReference>
<evidence type="ECO:0000256" key="1">
    <source>
        <dbReference type="ARBA" id="ARBA00001947"/>
    </source>
</evidence>
<evidence type="ECO:0000256" key="4">
    <source>
        <dbReference type="ARBA" id="ARBA00022801"/>
    </source>
</evidence>
<evidence type="ECO:0000259" key="9">
    <source>
        <dbReference type="SMART" id="SM00849"/>
    </source>
</evidence>
<dbReference type="PANTHER" id="PTHR42978">
    <property type="entry name" value="QUORUM-QUENCHING LACTONASE YTNP-RELATED-RELATED"/>
    <property type="match status" value="1"/>
</dbReference>
<dbReference type="EMBL" id="CP009285">
    <property type="protein sequence ID" value="AIQ58016.1"/>
    <property type="molecule type" value="Genomic_DNA"/>
</dbReference>
<keyword evidence="4 10" id="KW-0378">Hydrolase</keyword>
<name>A0A089L973_PAEBO</name>
<evidence type="ECO:0000313" key="10">
    <source>
        <dbReference type="EMBL" id="AIQ58016.1"/>
    </source>
</evidence>
<proteinExistence type="inferred from homology"/>
<dbReference type="RefSeq" id="WP_042212538.1">
    <property type="nucleotide sequence ID" value="NZ_CP009285.1"/>
</dbReference>
<dbReference type="HOGENOM" id="CLU_030571_3_4_9"/>
<feature type="domain" description="Metallo-beta-lactamase" evidence="9">
    <location>
        <begin position="36"/>
        <end position="270"/>
    </location>
</feature>
<comment type="function">
    <text evidence="7">Counteracts the endogenous Pycsar antiviral defense system. Phosphodiesterase that enables metal-dependent hydrolysis of host cyclic nucleotide Pycsar defense signals such as cCMP and cUMP.</text>
</comment>
<keyword evidence="11" id="KW-1185">Reference proteome</keyword>
<evidence type="ECO:0000256" key="6">
    <source>
        <dbReference type="ARBA" id="ARBA00034221"/>
    </source>
</evidence>
<protein>
    <submittedName>
        <fullName evidence="10">Metal-dependent hydrolase, beta-lactamase superfamily II</fullName>
    </submittedName>
</protein>
<evidence type="ECO:0000256" key="3">
    <source>
        <dbReference type="ARBA" id="ARBA00022723"/>
    </source>
</evidence>
<organism evidence="10 11">
    <name type="scientific">Paenibacillus borealis</name>
    <dbReference type="NCBI Taxonomy" id="160799"/>
    <lineage>
        <taxon>Bacteria</taxon>
        <taxon>Bacillati</taxon>
        <taxon>Bacillota</taxon>
        <taxon>Bacilli</taxon>
        <taxon>Bacillales</taxon>
        <taxon>Paenibacillaceae</taxon>
        <taxon>Paenibacillus</taxon>
    </lineage>
</organism>
<dbReference type="PANTHER" id="PTHR42978:SF2">
    <property type="entry name" value="102 KBASES UNSTABLE REGION: FROM 1 TO 119443"/>
    <property type="match status" value="1"/>
</dbReference>
<evidence type="ECO:0000256" key="8">
    <source>
        <dbReference type="ARBA" id="ARBA00048505"/>
    </source>
</evidence>
<dbReference type="AlphaFoldDB" id="A0A089L973"/>
<dbReference type="Gene3D" id="3.60.15.10">
    <property type="entry name" value="Ribonuclease Z/Hydroxyacylglutathione hydrolase-like"/>
    <property type="match status" value="1"/>
</dbReference>
<keyword evidence="5" id="KW-0862">Zinc</keyword>
<dbReference type="CDD" id="cd07730">
    <property type="entry name" value="metallo-hydrolase-like_MBL-fold"/>
    <property type="match status" value="1"/>
</dbReference>